<evidence type="ECO:0000256" key="1">
    <source>
        <dbReference type="ARBA" id="ARBA00009437"/>
    </source>
</evidence>
<dbReference type="PANTHER" id="PTHR30537:SF70">
    <property type="entry name" value="HTH-TYPE TRANSCRIPTIONAL ACTIVATOR AMPR"/>
    <property type="match status" value="1"/>
</dbReference>
<dbReference type="InterPro" id="IPR036390">
    <property type="entry name" value="WH_DNA-bd_sf"/>
</dbReference>
<accession>A0A4R5UK00</accession>
<dbReference type="GO" id="GO:0043565">
    <property type="term" value="F:sequence-specific DNA binding"/>
    <property type="evidence" value="ECO:0007669"/>
    <property type="project" value="TreeGrafter"/>
</dbReference>
<keyword evidence="2" id="KW-0805">Transcription regulation</keyword>
<dbReference type="PROSITE" id="PS50931">
    <property type="entry name" value="HTH_LYSR"/>
    <property type="match status" value="1"/>
</dbReference>
<dbReference type="Pfam" id="PF03466">
    <property type="entry name" value="LysR_substrate"/>
    <property type="match status" value="1"/>
</dbReference>
<dbReference type="OrthoDB" id="9793571at2"/>
<evidence type="ECO:0000256" key="4">
    <source>
        <dbReference type="ARBA" id="ARBA00023159"/>
    </source>
</evidence>
<comment type="similarity">
    <text evidence="1">Belongs to the LysR transcriptional regulatory family.</text>
</comment>
<dbReference type="EMBL" id="SMTL01000002">
    <property type="protein sequence ID" value="TDK37211.1"/>
    <property type="molecule type" value="Genomic_DNA"/>
</dbReference>
<dbReference type="Gene3D" id="3.40.190.10">
    <property type="entry name" value="Periplasmic binding protein-like II"/>
    <property type="match status" value="2"/>
</dbReference>
<dbReference type="AlphaFoldDB" id="A0A4R5UK00"/>
<gene>
    <name evidence="7" type="ORF">E2F50_10000</name>
</gene>
<dbReference type="InterPro" id="IPR036388">
    <property type="entry name" value="WH-like_DNA-bd_sf"/>
</dbReference>
<dbReference type="Proteomes" id="UP000295238">
    <property type="component" value="Unassembled WGS sequence"/>
</dbReference>
<dbReference type="PRINTS" id="PR00039">
    <property type="entry name" value="HTHLYSR"/>
</dbReference>
<dbReference type="InterPro" id="IPR005119">
    <property type="entry name" value="LysR_subst-bd"/>
</dbReference>
<dbReference type="InterPro" id="IPR000847">
    <property type="entry name" value="LysR_HTH_N"/>
</dbReference>
<proteinExistence type="inferred from homology"/>
<protein>
    <submittedName>
        <fullName evidence="7">LysR family transcriptional regulator</fullName>
    </submittedName>
</protein>
<evidence type="ECO:0000313" key="7">
    <source>
        <dbReference type="EMBL" id="TDK37211.1"/>
    </source>
</evidence>
<dbReference type="RefSeq" id="WP_133315978.1">
    <property type="nucleotide sequence ID" value="NZ_SMTL01000002.1"/>
</dbReference>
<dbReference type="Pfam" id="PF00126">
    <property type="entry name" value="HTH_1"/>
    <property type="match status" value="1"/>
</dbReference>
<evidence type="ECO:0000256" key="3">
    <source>
        <dbReference type="ARBA" id="ARBA00023125"/>
    </source>
</evidence>
<evidence type="ECO:0000256" key="2">
    <source>
        <dbReference type="ARBA" id="ARBA00023015"/>
    </source>
</evidence>
<evidence type="ECO:0000259" key="6">
    <source>
        <dbReference type="PROSITE" id="PS50931"/>
    </source>
</evidence>
<dbReference type="FunFam" id="1.10.10.10:FF:000038">
    <property type="entry name" value="Glycine cleavage system transcriptional activator"/>
    <property type="match status" value="1"/>
</dbReference>
<sequence length="311" mass="34593">MVRPHLPLNALRAFEAAARHLSFTRAAIELCVTQAAVSHQVKLLEQRLGATLFRRLPRGLMITEEGLALLPALQDSFDRMAEMLDRFEGGHVRQVLKLGTVGTLAVGWLVPRLADFRQRYPFVDLRLSTNNNRVDIAAEGLDYAIKFGNGAWHDIEAEALFEAPLSVLCVPAIARQLKTPEDVAHQTLLRSYRADEWPSWFAEAEVAPPQIRGLVFDSSVLMVEAALQGGGVALAPPLMFSRQLAADALQQPFPVCISKGSYWLTRLKSRSVTPAMEIFSAWLAEMAAETRQQEKIFTEGSRLAFSQQEKN</sequence>
<dbReference type="GO" id="GO:0006351">
    <property type="term" value="P:DNA-templated transcription"/>
    <property type="evidence" value="ECO:0007669"/>
    <property type="project" value="TreeGrafter"/>
</dbReference>
<comment type="caution">
    <text evidence="7">The sequence shown here is derived from an EMBL/GenBank/DDBJ whole genome shotgun (WGS) entry which is preliminary data.</text>
</comment>
<dbReference type="PANTHER" id="PTHR30537">
    <property type="entry name" value="HTH-TYPE TRANSCRIPTIONAL REGULATOR"/>
    <property type="match status" value="1"/>
</dbReference>
<dbReference type="Gene3D" id="1.10.10.10">
    <property type="entry name" value="Winged helix-like DNA-binding domain superfamily/Winged helix DNA-binding domain"/>
    <property type="match status" value="1"/>
</dbReference>
<name>A0A4R5UK00_9HYPH</name>
<keyword evidence="3" id="KW-0238">DNA-binding</keyword>
<evidence type="ECO:0000256" key="5">
    <source>
        <dbReference type="ARBA" id="ARBA00023163"/>
    </source>
</evidence>
<dbReference type="SUPFAM" id="SSF46785">
    <property type="entry name" value="Winged helix' DNA-binding domain"/>
    <property type="match status" value="1"/>
</dbReference>
<dbReference type="InterPro" id="IPR058163">
    <property type="entry name" value="LysR-type_TF_proteobact-type"/>
</dbReference>
<keyword evidence="4" id="KW-0010">Activator</keyword>
<dbReference type="GO" id="GO:0003700">
    <property type="term" value="F:DNA-binding transcription factor activity"/>
    <property type="evidence" value="ECO:0007669"/>
    <property type="project" value="InterPro"/>
</dbReference>
<keyword evidence="5" id="KW-0804">Transcription</keyword>
<dbReference type="SUPFAM" id="SSF53850">
    <property type="entry name" value="Periplasmic binding protein-like II"/>
    <property type="match status" value="1"/>
</dbReference>
<feature type="domain" description="HTH lysR-type" evidence="6">
    <location>
        <begin position="6"/>
        <end position="63"/>
    </location>
</feature>
<organism evidence="7 8">
    <name type="scientific">Rhizobium deserti</name>
    <dbReference type="NCBI Taxonomy" id="2547961"/>
    <lineage>
        <taxon>Bacteria</taxon>
        <taxon>Pseudomonadati</taxon>
        <taxon>Pseudomonadota</taxon>
        <taxon>Alphaproteobacteria</taxon>
        <taxon>Hyphomicrobiales</taxon>
        <taxon>Rhizobiaceae</taxon>
        <taxon>Rhizobium/Agrobacterium group</taxon>
        <taxon>Rhizobium</taxon>
    </lineage>
</organism>
<evidence type="ECO:0000313" key="8">
    <source>
        <dbReference type="Proteomes" id="UP000295238"/>
    </source>
</evidence>
<keyword evidence="8" id="KW-1185">Reference proteome</keyword>
<reference evidence="7 8" key="1">
    <citation type="submission" date="2019-03" db="EMBL/GenBank/DDBJ databases">
        <title>Rhizobium sp. nov., an bacterium isolated from biocrust in Mu Us Desert.</title>
        <authorList>
            <person name="Lixiong L."/>
        </authorList>
    </citation>
    <scope>NUCLEOTIDE SEQUENCE [LARGE SCALE GENOMIC DNA]</scope>
    <source>
        <strain evidence="7 8">SPY-1</strain>
    </source>
</reference>